<evidence type="ECO:0000313" key="3">
    <source>
        <dbReference type="EMBL" id="CAG9311896.1"/>
    </source>
</evidence>
<dbReference type="Pfam" id="PF05057">
    <property type="entry name" value="DUF676"/>
    <property type="match status" value="1"/>
</dbReference>
<comment type="caution">
    <text evidence="3">The sequence shown here is derived from an EMBL/GenBank/DDBJ whole genome shotgun (WGS) entry which is preliminary data.</text>
</comment>
<dbReference type="EMBL" id="CAJZBQ010000005">
    <property type="protein sequence ID" value="CAG9311896.1"/>
    <property type="molecule type" value="Genomic_DNA"/>
</dbReference>
<dbReference type="SUPFAM" id="SSF53474">
    <property type="entry name" value="alpha/beta-Hydrolases"/>
    <property type="match status" value="1"/>
</dbReference>
<name>A0AAU9IBS9_9CILI</name>
<feature type="region of interest" description="Disordered" evidence="1">
    <location>
        <begin position="277"/>
        <end position="323"/>
    </location>
</feature>
<proteinExistence type="predicted"/>
<evidence type="ECO:0000313" key="4">
    <source>
        <dbReference type="Proteomes" id="UP001162131"/>
    </source>
</evidence>
<organism evidence="3 4">
    <name type="scientific">Blepharisma stoltei</name>
    <dbReference type="NCBI Taxonomy" id="1481888"/>
    <lineage>
        <taxon>Eukaryota</taxon>
        <taxon>Sar</taxon>
        <taxon>Alveolata</taxon>
        <taxon>Ciliophora</taxon>
        <taxon>Postciliodesmatophora</taxon>
        <taxon>Heterotrichea</taxon>
        <taxon>Heterotrichida</taxon>
        <taxon>Blepharismidae</taxon>
        <taxon>Blepharisma</taxon>
    </lineage>
</organism>
<feature type="domain" description="DUF676" evidence="2">
    <location>
        <begin position="480"/>
        <end position="662"/>
    </location>
</feature>
<dbReference type="InterPro" id="IPR044294">
    <property type="entry name" value="Lipase-like"/>
</dbReference>
<reference evidence="3" key="1">
    <citation type="submission" date="2021-09" db="EMBL/GenBank/DDBJ databases">
        <authorList>
            <consortium name="AG Swart"/>
            <person name="Singh M."/>
            <person name="Singh A."/>
            <person name="Seah K."/>
            <person name="Emmerich C."/>
        </authorList>
    </citation>
    <scope>NUCLEOTIDE SEQUENCE</scope>
    <source>
        <strain evidence="3">ATCC30299</strain>
    </source>
</reference>
<gene>
    <name evidence="3" type="ORF">BSTOLATCC_MIC5156</name>
</gene>
<dbReference type="PANTHER" id="PTHR12482:SF5">
    <property type="entry name" value="DUF676 DOMAIN-CONTAINING PROTEIN"/>
    <property type="match status" value="1"/>
</dbReference>
<dbReference type="InterPro" id="IPR007751">
    <property type="entry name" value="DUF676_lipase-like"/>
</dbReference>
<evidence type="ECO:0000259" key="2">
    <source>
        <dbReference type="Pfam" id="PF05057"/>
    </source>
</evidence>
<dbReference type="InterPro" id="IPR029058">
    <property type="entry name" value="AB_hydrolase_fold"/>
</dbReference>
<protein>
    <recommendedName>
        <fullName evidence="2">DUF676 domain-containing protein</fullName>
    </recommendedName>
</protein>
<keyword evidence="4" id="KW-1185">Reference proteome</keyword>
<dbReference type="PANTHER" id="PTHR12482">
    <property type="entry name" value="LIPASE ROG1-RELATED-RELATED"/>
    <property type="match status" value="1"/>
</dbReference>
<dbReference type="Gene3D" id="3.40.50.1820">
    <property type="entry name" value="alpha/beta hydrolase"/>
    <property type="match status" value="1"/>
</dbReference>
<feature type="compositionally biased region" description="Acidic residues" evidence="1">
    <location>
        <begin position="302"/>
        <end position="311"/>
    </location>
</feature>
<dbReference type="Proteomes" id="UP001162131">
    <property type="component" value="Unassembled WGS sequence"/>
</dbReference>
<dbReference type="AlphaFoldDB" id="A0AAU9IBS9"/>
<evidence type="ECO:0000256" key="1">
    <source>
        <dbReference type="SAM" id="MobiDB-lite"/>
    </source>
</evidence>
<sequence length="736" mass="84680">MSIQGVIEFALHLESFRNVDLFRQGLYGLRFTLYYTFDDEKNFAFPYSTSSSIYPSSNPDPYFIEEMRTQDVSVESRKFLLRFCEEVVDFNETIYFRAEMEIKEDFKQQNFKLHTELLFGDLKGKLTPEEATQAVIDGLEIVTLSEVDYVLSFPKGFKSSYFPAIFDDDHSSILKATLHYTLLDYHFRGNGQSEIKKSNDISQSLSEYLFKSKNGASKTYAGMAETDMIYNNFMNPLVKSYEKLREHYMLIAGKFFNDKERDKYGIIAVPETLNMPGNDLQALSPNSKERKETLHRSALSTEDNEAEDEIGEEKINEESPFSSRVASHDPKVIATAMLMELNTVSGQLFQLWHQFLDILEKSKTVSSILSEKRQILYRQKLSNFLIRRVMRSKDLGMVADESKNEQMLRSVNQKRYEITNSRQKLPHIYDEFTFADFQNYPILVEELSLLDASIPNGTLELAGIDSSMLSKNRKNSGLSSHIIVFVHGYQGRSNDLRILKNRISLAFPNTFLFSSVSNEENTDLSIEELGQKLADEVTVYIEEFLTYKPIGKISFIGHSLGGLIIRAALPLLSNYTSYMHLFMTLSCPHLGVIEGSNSVLKAGMWILKKVKKCPSFKELTFTDKENVKDGLIYKLSEGVGLDWFSHVILISSPQDHYIPHYSARIEAPTSLEHSKILRKMAKRLLGKRERIHRIDVHYKVDVKTFDQWIGRAAHIECLENNKFMDSLIYLHPELFC</sequence>
<accession>A0AAU9IBS9</accession>